<proteinExistence type="predicted"/>
<evidence type="ECO:0000313" key="5">
    <source>
        <dbReference type="Proteomes" id="UP000823904"/>
    </source>
</evidence>
<accession>A0A9D2PI26</accession>
<keyword evidence="2" id="KW-0288">FMN</keyword>
<keyword evidence="1" id="KW-0285">Flavoprotein</keyword>
<dbReference type="EMBL" id="DWWD01000030">
    <property type="protein sequence ID" value="HJC50471.1"/>
    <property type="molecule type" value="Genomic_DNA"/>
</dbReference>
<dbReference type="InterPro" id="IPR005025">
    <property type="entry name" value="FMN_Rdtase-like_dom"/>
</dbReference>
<gene>
    <name evidence="4" type="ORF">H9754_07890</name>
</gene>
<protein>
    <submittedName>
        <fullName evidence="4">Flavodoxin family protein</fullName>
    </submittedName>
</protein>
<organism evidence="4 5">
    <name type="scientific">Candidatus Anaerostipes avistercoris</name>
    <dbReference type="NCBI Taxonomy" id="2838462"/>
    <lineage>
        <taxon>Bacteria</taxon>
        <taxon>Bacillati</taxon>
        <taxon>Bacillota</taxon>
        <taxon>Clostridia</taxon>
        <taxon>Lachnospirales</taxon>
        <taxon>Lachnospiraceae</taxon>
        <taxon>Anaerostipes</taxon>
    </lineage>
</organism>
<dbReference type="InterPro" id="IPR051796">
    <property type="entry name" value="ISF_SsuE-like"/>
</dbReference>
<dbReference type="GO" id="GO:0016491">
    <property type="term" value="F:oxidoreductase activity"/>
    <property type="evidence" value="ECO:0007669"/>
    <property type="project" value="InterPro"/>
</dbReference>
<evidence type="ECO:0000256" key="2">
    <source>
        <dbReference type="ARBA" id="ARBA00022643"/>
    </source>
</evidence>
<reference evidence="4" key="2">
    <citation type="submission" date="2021-04" db="EMBL/GenBank/DDBJ databases">
        <authorList>
            <person name="Gilroy R."/>
        </authorList>
    </citation>
    <scope>NUCLEOTIDE SEQUENCE</scope>
    <source>
        <strain evidence="4">ChiSjej3B21-8574</strain>
    </source>
</reference>
<dbReference type="Proteomes" id="UP000823904">
    <property type="component" value="Unassembled WGS sequence"/>
</dbReference>
<dbReference type="PANTHER" id="PTHR43278:SF4">
    <property type="entry name" value="NAD(P)H-DEPENDENT FMN-CONTAINING OXIDOREDUCTASE YWQN-RELATED"/>
    <property type="match status" value="1"/>
</dbReference>
<sequence length="94" mass="10645">MKSVLVLSSSPRKNGNSDILCHQFMKGAQDAGHKTELISLYDKNTEFCRACYTCFETGRCVIKDDMESILDKMQQGEVENTKAMQEVYQAGYHV</sequence>
<evidence type="ECO:0000259" key="3">
    <source>
        <dbReference type="Pfam" id="PF03358"/>
    </source>
</evidence>
<dbReference type="InterPro" id="IPR029039">
    <property type="entry name" value="Flavoprotein-like_sf"/>
</dbReference>
<dbReference type="SUPFAM" id="SSF52218">
    <property type="entry name" value="Flavoproteins"/>
    <property type="match status" value="1"/>
</dbReference>
<dbReference type="AlphaFoldDB" id="A0A9D2PI26"/>
<evidence type="ECO:0000313" key="4">
    <source>
        <dbReference type="EMBL" id="HJC50471.1"/>
    </source>
</evidence>
<comment type="caution">
    <text evidence="4">The sequence shown here is derived from an EMBL/GenBank/DDBJ whole genome shotgun (WGS) entry which is preliminary data.</text>
</comment>
<name>A0A9D2PI26_9FIRM</name>
<feature type="domain" description="NADPH-dependent FMN reductase-like" evidence="3">
    <location>
        <begin position="4"/>
        <end position="75"/>
    </location>
</feature>
<dbReference type="PANTHER" id="PTHR43278">
    <property type="entry name" value="NAD(P)H-DEPENDENT FMN-CONTAINING OXIDOREDUCTASE YWQN-RELATED"/>
    <property type="match status" value="1"/>
</dbReference>
<dbReference type="Gene3D" id="3.40.50.360">
    <property type="match status" value="1"/>
</dbReference>
<evidence type="ECO:0000256" key="1">
    <source>
        <dbReference type="ARBA" id="ARBA00022630"/>
    </source>
</evidence>
<dbReference type="Pfam" id="PF03358">
    <property type="entry name" value="FMN_red"/>
    <property type="match status" value="1"/>
</dbReference>
<reference evidence="4" key="1">
    <citation type="journal article" date="2021" name="PeerJ">
        <title>Extensive microbial diversity within the chicken gut microbiome revealed by metagenomics and culture.</title>
        <authorList>
            <person name="Gilroy R."/>
            <person name="Ravi A."/>
            <person name="Getino M."/>
            <person name="Pursley I."/>
            <person name="Horton D.L."/>
            <person name="Alikhan N.F."/>
            <person name="Baker D."/>
            <person name="Gharbi K."/>
            <person name="Hall N."/>
            <person name="Watson M."/>
            <person name="Adriaenssens E.M."/>
            <person name="Foster-Nyarko E."/>
            <person name="Jarju S."/>
            <person name="Secka A."/>
            <person name="Antonio M."/>
            <person name="Oren A."/>
            <person name="Chaudhuri R.R."/>
            <person name="La Ragione R."/>
            <person name="Hildebrand F."/>
            <person name="Pallen M.J."/>
        </authorList>
    </citation>
    <scope>NUCLEOTIDE SEQUENCE</scope>
    <source>
        <strain evidence="4">ChiSjej3B21-8574</strain>
    </source>
</reference>